<dbReference type="InterPro" id="IPR050397">
    <property type="entry name" value="Env_Response_Regulators"/>
</dbReference>
<dbReference type="PROSITE" id="PS00888">
    <property type="entry name" value="CNMP_BINDING_1"/>
    <property type="match status" value="1"/>
</dbReference>
<gene>
    <name evidence="2" type="ORF">SAMN05421779_102331</name>
</gene>
<dbReference type="Gene3D" id="2.60.120.10">
    <property type="entry name" value="Jelly Rolls"/>
    <property type="match status" value="1"/>
</dbReference>
<dbReference type="InterPro" id="IPR000595">
    <property type="entry name" value="cNMP-bd_dom"/>
</dbReference>
<dbReference type="Proteomes" id="UP000185678">
    <property type="component" value="Unassembled WGS sequence"/>
</dbReference>
<dbReference type="PANTHER" id="PTHR24567">
    <property type="entry name" value="CRP FAMILY TRANSCRIPTIONAL REGULATORY PROTEIN"/>
    <property type="match status" value="1"/>
</dbReference>
<dbReference type="EMBL" id="FTOA01000002">
    <property type="protein sequence ID" value="SIS49440.1"/>
    <property type="molecule type" value="Genomic_DNA"/>
</dbReference>
<accession>A0A1N7JJG8</accession>
<dbReference type="PROSITE" id="PS50042">
    <property type="entry name" value="CNMP_BINDING_3"/>
    <property type="match status" value="1"/>
</dbReference>
<dbReference type="Pfam" id="PF00027">
    <property type="entry name" value="cNMP_binding"/>
    <property type="match status" value="1"/>
</dbReference>
<dbReference type="Gene3D" id="3.40.630.30">
    <property type="match status" value="1"/>
</dbReference>
<dbReference type="GO" id="GO:0005829">
    <property type="term" value="C:cytosol"/>
    <property type="evidence" value="ECO:0007669"/>
    <property type="project" value="TreeGrafter"/>
</dbReference>
<feature type="domain" description="Cyclic nucleotide-binding" evidence="1">
    <location>
        <begin position="254"/>
        <end position="371"/>
    </location>
</feature>
<dbReference type="InterPro" id="IPR018488">
    <property type="entry name" value="cNMP-bd_CS"/>
</dbReference>
<dbReference type="RefSeq" id="WP_139332777.1">
    <property type="nucleotide sequence ID" value="NZ_FTOA01000002.1"/>
</dbReference>
<dbReference type="SMART" id="SM00100">
    <property type="entry name" value="cNMP"/>
    <property type="match status" value="1"/>
</dbReference>
<proteinExistence type="predicted"/>
<dbReference type="InterPro" id="IPR014710">
    <property type="entry name" value="RmlC-like_jellyroll"/>
</dbReference>
<dbReference type="PANTHER" id="PTHR24567:SF74">
    <property type="entry name" value="HTH-TYPE TRANSCRIPTIONAL REGULATOR ARCR"/>
    <property type="match status" value="1"/>
</dbReference>
<dbReference type="OrthoDB" id="9809206at2"/>
<keyword evidence="3" id="KW-1185">Reference proteome</keyword>
<dbReference type="SUPFAM" id="SSF51206">
    <property type="entry name" value="cAMP-binding domain-like"/>
    <property type="match status" value="1"/>
</dbReference>
<evidence type="ECO:0000313" key="3">
    <source>
        <dbReference type="Proteomes" id="UP000185678"/>
    </source>
</evidence>
<sequence length="385" mass="42016">MSAPFASLSIRIASTAAEREAIYRFRYDIYVREMGKVRLEQADHGRGWLKDDADDQATLYGAYAEDGSVIGTLQVIGGETGIPDAFRQLPHFEQFLTLPPSALSFTGRLMVAPGRRGGQAMTALVGRAYQDGLATGRHFNFCVCSPGLVDLYEHLGYRRFTGNLVDPVVGYQVPLVLAARDREHLSTIQSPLWRILRHLPGESGPNDDARRLLDWLHASVPVTSVVRDWIEQEDAFWVFLADKVRHAASGTASILADLGEDEQKRLLKGGTLLDCARGDLIIKAGAVGTEVFVVLSGLVEVRLAGQSTPLAVLDSGQVFGEIAFITDITRTADVVALTDARLLVVSQTALKRLMATAPALAAKLMFNLSRVLCERLISSNRRITG</sequence>
<dbReference type="SUPFAM" id="SSF55729">
    <property type="entry name" value="Acyl-CoA N-acyltransferases (Nat)"/>
    <property type="match status" value="1"/>
</dbReference>
<name>A0A1N7JJG8_9PROT</name>
<reference evidence="2 3" key="1">
    <citation type="submission" date="2017-01" db="EMBL/GenBank/DDBJ databases">
        <authorList>
            <person name="Mah S.A."/>
            <person name="Swanson W.J."/>
            <person name="Moy G.W."/>
            <person name="Vacquier V.D."/>
        </authorList>
    </citation>
    <scope>NUCLEOTIDE SEQUENCE [LARGE SCALE GENOMIC DNA]</scope>
    <source>
        <strain evidence="2 3">DSM 11589</strain>
    </source>
</reference>
<dbReference type="STRING" id="80876.SAMN05421779_102331"/>
<dbReference type="CDD" id="cd00038">
    <property type="entry name" value="CAP_ED"/>
    <property type="match status" value="1"/>
</dbReference>
<dbReference type="InterPro" id="IPR018490">
    <property type="entry name" value="cNMP-bd_dom_sf"/>
</dbReference>
<protein>
    <submittedName>
        <fullName evidence="2">Cyclic nucleotide-binding domain-containing protein</fullName>
    </submittedName>
</protein>
<dbReference type="InterPro" id="IPR016181">
    <property type="entry name" value="Acyl_CoA_acyltransferase"/>
</dbReference>
<organism evidence="2 3">
    <name type="scientific">Insolitispirillum peregrinum</name>
    <dbReference type="NCBI Taxonomy" id="80876"/>
    <lineage>
        <taxon>Bacteria</taxon>
        <taxon>Pseudomonadati</taxon>
        <taxon>Pseudomonadota</taxon>
        <taxon>Alphaproteobacteria</taxon>
        <taxon>Rhodospirillales</taxon>
        <taxon>Novispirillaceae</taxon>
        <taxon>Insolitispirillum</taxon>
    </lineage>
</organism>
<evidence type="ECO:0000259" key="1">
    <source>
        <dbReference type="PROSITE" id="PS50042"/>
    </source>
</evidence>
<dbReference type="GO" id="GO:0003700">
    <property type="term" value="F:DNA-binding transcription factor activity"/>
    <property type="evidence" value="ECO:0007669"/>
    <property type="project" value="TreeGrafter"/>
</dbReference>
<dbReference type="AlphaFoldDB" id="A0A1N7JJG8"/>
<evidence type="ECO:0000313" key="2">
    <source>
        <dbReference type="EMBL" id="SIS49440.1"/>
    </source>
</evidence>